<dbReference type="AlphaFoldDB" id="A0A163A7M9"/>
<gene>
    <name evidence="3" type="ORF">PHYBLDRAFT_70062</name>
</gene>
<dbReference type="GO" id="GO:0003677">
    <property type="term" value="F:DNA binding"/>
    <property type="evidence" value="ECO:0007669"/>
    <property type="project" value="UniProtKB-KW"/>
</dbReference>
<dbReference type="GeneID" id="29003115"/>
<dbReference type="InterPro" id="IPR036397">
    <property type="entry name" value="RNaseH_sf"/>
</dbReference>
<dbReference type="InParanoid" id="A0A163A7M9"/>
<dbReference type="EMBL" id="KV440985">
    <property type="protein sequence ID" value="OAD71601.1"/>
    <property type="molecule type" value="Genomic_DNA"/>
</dbReference>
<dbReference type="STRING" id="763407.A0A163A7M9"/>
<dbReference type="InterPro" id="IPR009057">
    <property type="entry name" value="Homeodomain-like_sf"/>
</dbReference>
<dbReference type="Gene3D" id="3.30.420.10">
    <property type="entry name" value="Ribonuclease H-like superfamily/Ribonuclease H"/>
    <property type="match status" value="1"/>
</dbReference>
<reference evidence="4" key="1">
    <citation type="submission" date="2015-06" db="EMBL/GenBank/DDBJ databases">
        <title>Expansion of signal transduction pathways in fungi by whole-genome duplication.</title>
        <authorList>
            <consortium name="DOE Joint Genome Institute"/>
            <person name="Corrochano L.M."/>
            <person name="Kuo A."/>
            <person name="Marcet-Houben M."/>
            <person name="Polaino S."/>
            <person name="Salamov A."/>
            <person name="Villalobos J.M."/>
            <person name="Alvarez M.I."/>
            <person name="Avalos J."/>
            <person name="Benito E.P."/>
            <person name="Benoit I."/>
            <person name="Burger G."/>
            <person name="Camino L.P."/>
            <person name="Canovas D."/>
            <person name="Cerda-Olmedo E."/>
            <person name="Cheng J.-F."/>
            <person name="Dominguez A."/>
            <person name="Elias M."/>
            <person name="Eslava A.P."/>
            <person name="Glaser F."/>
            <person name="Grimwood J."/>
            <person name="Gutierrez G."/>
            <person name="Heitman J."/>
            <person name="Henrissat B."/>
            <person name="Iturriaga E.A."/>
            <person name="Lang B.F."/>
            <person name="Lavin J.L."/>
            <person name="Lee S."/>
            <person name="Li W."/>
            <person name="Lindquist E."/>
            <person name="Lopez-Garcia S."/>
            <person name="Luque E.M."/>
            <person name="Marcos A.T."/>
            <person name="Martin J."/>
            <person name="McCluskey K."/>
            <person name="Medina H.R."/>
            <person name="Miralles-Duran A."/>
            <person name="Miyazaki A."/>
            <person name="Munoz-Torres E."/>
            <person name="Oguiza J.A."/>
            <person name="Ohm R."/>
            <person name="Olmedo M."/>
            <person name="Orejas M."/>
            <person name="Ortiz-Castellanos L."/>
            <person name="Pisabarro A.G."/>
            <person name="Rodriguez-Romero J."/>
            <person name="Ruiz-Herrera J."/>
            <person name="Ruiz-Vazquez R."/>
            <person name="Sanz C."/>
            <person name="Schackwitz W."/>
            <person name="Schmutz J."/>
            <person name="Shahriari M."/>
            <person name="Shelest E."/>
            <person name="Silva-Franco F."/>
            <person name="Soanes D."/>
            <person name="Syed K."/>
            <person name="Tagua V.G."/>
            <person name="Talbot N.J."/>
            <person name="Thon M."/>
            <person name="De vries R.P."/>
            <person name="Wiebenga A."/>
            <person name="Yadav J.S."/>
            <person name="Braun E.L."/>
            <person name="Baker S."/>
            <person name="Garre V."/>
            <person name="Horwitz B."/>
            <person name="Torres-Martinez S."/>
            <person name="Idnurm A."/>
            <person name="Herrera-Estrella A."/>
            <person name="Gabaldon T."/>
            <person name="Grigoriev I.V."/>
        </authorList>
    </citation>
    <scope>NUCLEOTIDE SEQUENCE [LARGE SCALE GENOMIC DNA]</scope>
    <source>
        <strain evidence="4">NRRL 1555(-)</strain>
    </source>
</reference>
<feature type="domain" description="Tc1-like transposase DDE" evidence="2">
    <location>
        <begin position="170"/>
        <end position="305"/>
    </location>
</feature>
<dbReference type="OrthoDB" id="2428500at2759"/>
<evidence type="ECO:0000256" key="1">
    <source>
        <dbReference type="SAM" id="MobiDB-lite"/>
    </source>
</evidence>
<protein>
    <submittedName>
        <fullName evidence="3">Homeodomain-like DNA binding domain-containing transcription factor</fullName>
    </submittedName>
</protein>
<dbReference type="PANTHER" id="PTHR46564">
    <property type="entry name" value="TRANSPOSASE"/>
    <property type="match status" value="1"/>
</dbReference>
<keyword evidence="3" id="KW-0238">DNA-binding</keyword>
<keyword evidence="4" id="KW-1185">Reference proteome</keyword>
<dbReference type="RefSeq" id="XP_018289641.1">
    <property type="nucleotide sequence ID" value="XM_018442209.1"/>
</dbReference>
<evidence type="ECO:0000259" key="2">
    <source>
        <dbReference type="Pfam" id="PF13358"/>
    </source>
</evidence>
<evidence type="ECO:0000313" key="4">
    <source>
        <dbReference type="Proteomes" id="UP000077315"/>
    </source>
</evidence>
<accession>A0A163A7M9</accession>
<dbReference type="VEuPathDB" id="FungiDB:PHYBLDRAFT_70062"/>
<sequence length="338" mass="39127">MNSTSQSISPQSSSDEKKSRKRTKQKNERIPMTLCKRIVDLTVKTDHKPVSEVASMFSLSRSTVDNIKDSFRDNREVIVKQRGGRKKECTKIMEEHSEYLIEILDKNCTLTLEMMREKLYKRFDNLREKDIRSQTKAVEERRNDADVIEAKRKFVESLLELGIAYVANCIFIDKAGFNVNLICQQGWSKKGKNAIVRTKTKRALNISILAAISNNVVKSMSAKLVPKGTNAELFTEFLKPTIKTLDDTNAVPQWFILDNTPIYRSHLVRDFMATTQHHIKFLLSYSPFLNPVEESVSKLKGLAKRKPELDTTMGDFSRVANDCYVRQWLDFLFWIYYF</sequence>
<dbReference type="InterPro" id="IPR038717">
    <property type="entry name" value="Tc1-like_DDE_dom"/>
</dbReference>
<feature type="region of interest" description="Disordered" evidence="1">
    <location>
        <begin position="1"/>
        <end position="29"/>
    </location>
</feature>
<dbReference type="PANTHER" id="PTHR46564:SF1">
    <property type="entry name" value="TRANSPOSASE"/>
    <property type="match status" value="1"/>
</dbReference>
<organism evidence="3 4">
    <name type="scientific">Phycomyces blakesleeanus (strain ATCC 8743b / DSM 1359 / FGSC 10004 / NBRC 33097 / NRRL 1555)</name>
    <dbReference type="NCBI Taxonomy" id="763407"/>
    <lineage>
        <taxon>Eukaryota</taxon>
        <taxon>Fungi</taxon>
        <taxon>Fungi incertae sedis</taxon>
        <taxon>Mucoromycota</taxon>
        <taxon>Mucoromycotina</taxon>
        <taxon>Mucoromycetes</taxon>
        <taxon>Mucorales</taxon>
        <taxon>Phycomycetaceae</taxon>
        <taxon>Phycomyces</taxon>
    </lineage>
</organism>
<proteinExistence type="predicted"/>
<evidence type="ECO:0000313" key="3">
    <source>
        <dbReference type="EMBL" id="OAD71601.1"/>
    </source>
</evidence>
<name>A0A163A7M9_PHYB8</name>
<dbReference type="Pfam" id="PF13358">
    <property type="entry name" value="DDE_3"/>
    <property type="match status" value="1"/>
</dbReference>
<dbReference type="SUPFAM" id="SSF46689">
    <property type="entry name" value="Homeodomain-like"/>
    <property type="match status" value="1"/>
</dbReference>
<dbReference type="Proteomes" id="UP000077315">
    <property type="component" value="Unassembled WGS sequence"/>
</dbReference>
<feature type="compositionally biased region" description="Low complexity" evidence="1">
    <location>
        <begin position="1"/>
        <end position="13"/>
    </location>
</feature>
<keyword evidence="3" id="KW-0371">Homeobox</keyword>